<dbReference type="GO" id="GO:0003723">
    <property type="term" value="F:RNA binding"/>
    <property type="evidence" value="ECO:0007669"/>
    <property type="project" value="UniProtKB-UniRule"/>
</dbReference>
<feature type="domain" description="Dicer dsRNA-binding fold" evidence="12">
    <location>
        <begin position="397"/>
        <end position="489"/>
    </location>
</feature>
<evidence type="ECO:0000256" key="4">
    <source>
        <dbReference type="ARBA" id="ARBA00022801"/>
    </source>
</evidence>
<evidence type="ECO:0000313" key="14">
    <source>
        <dbReference type="Proteomes" id="UP000738359"/>
    </source>
</evidence>
<protein>
    <submittedName>
        <fullName evidence="13">Dicer-like protein 1</fullName>
    </submittedName>
</protein>
<dbReference type="FunFam" id="3.30.160.380:FF:000001">
    <property type="entry name" value="Endoribonuclease dicer-like 1"/>
    <property type="match status" value="1"/>
</dbReference>
<feature type="domain" description="PAZ" evidence="10">
    <location>
        <begin position="701"/>
        <end position="814"/>
    </location>
</feature>
<dbReference type="Pfam" id="PF00636">
    <property type="entry name" value="Ribonuclease_3"/>
    <property type="match status" value="2"/>
</dbReference>
<dbReference type="EMBL" id="JAAAHY010001974">
    <property type="protein sequence ID" value="KAF9945881.1"/>
    <property type="molecule type" value="Genomic_DNA"/>
</dbReference>
<keyword evidence="2" id="KW-0677">Repeat</keyword>
<dbReference type="PROSITE" id="PS51327">
    <property type="entry name" value="DICER_DSRBF"/>
    <property type="match status" value="1"/>
</dbReference>
<keyword evidence="6" id="KW-0067">ATP-binding</keyword>
<feature type="domain" description="RNase III" evidence="9">
    <location>
        <begin position="839"/>
        <end position="1002"/>
    </location>
</feature>
<evidence type="ECO:0000259" key="9">
    <source>
        <dbReference type="PROSITE" id="PS50142"/>
    </source>
</evidence>
<organism evidence="13 14">
    <name type="scientific">Mortierella alpina</name>
    <name type="common">Oleaginous fungus</name>
    <name type="synonym">Mortierella renispora</name>
    <dbReference type="NCBI Taxonomy" id="64518"/>
    <lineage>
        <taxon>Eukaryota</taxon>
        <taxon>Fungi</taxon>
        <taxon>Fungi incertae sedis</taxon>
        <taxon>Mucoromycota</taxon>
        <taxon>Mortierellomycotina</taxon>
        <taxon>Mortierellomycetes</taxon>
        <taxon>Mortierellales</taxon>
        <taxon>Mortierellaceae</taxon>
        <taxon>Mortierella</taxon>
    </lineage>
</organism>
<dbReference type="SUPFAM" id="SSF69065">
    <property type="entry name" value="RNase III domain-like"/>
    <property type="match status" value="2"/>
</dbReference>
<evidence type="ECO:0000256" key="5">
    <source>
        <dbReference type="ARBA" id="ARBA00022806"/>
    </source>
</evidence>
<dbReference type="OrthoDB" id="416741at2759"/>
<reference evidence="13" key="1">
    <citation type="journal article" date="2020" name="Fungal Divers.">
        <title>Resolving the Mortierellaceae phylogeny through synthesis of multi-gene phylogenetics and phylogenomics.</title>
        <authorList>
            <person name="Vandepol N."/>
            <person name="Liber J."/>
            <person name="Desiro A."/>
            <person name="Na H."/>
            <person name="Kennedy M."/>
            <person name="Barry K."/>
            <person name="Grigoriev I.V."/>
            <person name="Miller A.N."/>
            <person name="O'Donnell K."/>
            <person name="Stajich J.E."/>
            <person name="Bonito G."/>
        </authorList>
    </citation>
    <scope>NUCLEOTIDE SEQUENCE</scope>
    <source>
        <strain evidence="13">CK1249</strain>
    </source>
</reference>
<dbReference type="GO" id="GO:0004386">
    <property type="term" value="F:helicase activity"/>
    <property type="evidence" value="ECO:0007669"/>
    <property type="project" value="UniProtKB-KW"/>
</dbReference>
<evidence type="ECO:0000256" key="1">
    <source>
        <dbReference type="ARBA" id="ARBA00001946"/>
    </source>
</evidence>
<dbReference type="Gene3D" id="3.40.50.300">
    <property type="entry name" value="P-loop containing nucleotide triphosphate hydrolases"/>
    <property type="match status" value="1"/>
</dbReference>
<dbReference type="Pfam" id="PF00271">
    <property type="entry name" value="Helicase_C"/>
    <property type="match status" value="1"/>
</dbReference>
<dbReference type="Gene3D" id="2.170.260.10">
    <property type="entry name" value="paz domain"/>
    <property type="match status" value="1"/>
</dbReference>
<dbReference type="InterPro" id="IPR003100">
    <property type="entry name" value="PAZ_dom"/>
</dbReference>
<accession>A0A9P6LW49</accession>
<dbReference type="Pfam" id="PF03368">
    <property type="entry name" value="Dicer_dimer"/>
    <property type="match status" value="1"/>
</dbReference>
<evidence type="ECO:0000256" key="2">
    <source>
        <dbReference type="ARBA" id="ARBA00022737"/>
    </source>
</evidence>
<evidence type="ECO:0000259" key="11">
    <source>
        <dbReference type="PROSITE" id="PS51194"/>
    </source>
</evidence>
<dbReference type="InterPro" id="IPR027417">
    <property type="entry name" value="P-loop_NTPase"/>
</dbReference>
<dbReference type="InterPro" id="IPR038248">
    <property type="entry name" value="Dicer_dimer_sf"/>
</dbReference>
<dbReference type="InterPro" id="IPR036389">
    <property type="entry name" value="RNase_III_sf"/>
</dbReference>
<dbReference type="GO" id="GO:0005524">
    <property type="term" value="F:ATP binding"/>
    <property type="evidence" value="ECO:0007669"/>
    <property type="project" value="UniProtKB-KW"/>
</dbReference>
<feature type="domain" description="RNase III" evidence="9">
    <location>
        <begin position="1056"/>
        <end position="1222"/>
    </location>
</feature>
<evidence type="ECO:0000313" key="13">
    <source>
        <dbReference type="EMBL" id="KAF9945881.1"/>
    </source>
</evidence>
<dbReference type="InterPro" id="IPR005034">
    <property type="entry name" value="Dicer_dimerisation"/>
</dbReference>
<keyword evidence="14" id="KW-1185">Reference proteome</keyword>
<comment type="similarity">
    <text evidence="7">Belongs to the helicase family. Dicer subfamily.</text>
</comment>
<evidence type="ECO:0000256" key="8">
    <source>
        <dbReference type="PROSITE-ProRule" id="PRU00657"/>
    </source>
</evidence>
<evidence type="ECO:0000256" key="3">
    <source>
        <dbReference type="ARBA" id="ARBA00022741"/>
    </source>
</evidence>
<dbReference type="PROSITE" id="PS50142">
    <property type="entry name" value="RNASE_3_2"/>
    <property type="match status" value="2"/>
</dbReference>
<comment type="cofactor">
    <cofactor evidence="1">
        <name>Mg(2+)</name>
        <dbReference type="ChEBI" id="CHEBI:18420"/>
    </cofactor>
</comment>
<gene>
    <name evidence="13" type="primary">DCL1_1</name>
    <name evidence="13" type="ORF">BGZ70_003516</name>
</gene>
<feature type="domain" description="Helicase C-terminal" evidence="11">
    <location>
        <begin position="179"/>
        <end position="350"/>
    </location>
</feature>
<dbReference type="Gene3D" id="1.10.1520.10">
    <property type="entry name" value="Ribonuclease III domain"/>
    <property type="match status" value="2"/>
</dbReference>
<dbReference type="PANTHER" id="PTHR14950:SF37">
    <property type="entry name" value="ENDORIBONUCLEASE DICER"/>
    <property type="match status" value="1"/>
</dbReference>
<name>A0A9P6LW49_MORAP</name>
<dbReference type="InterPro" id="IPR000999">
    <property type="entry name" value="RNase_III_dom"/>
</dbReference>
<dbReference type="SMART" id="SM00490">
    <property type="entry name" value="HELICc"/>
    <property type="match status" value="1"/>
</dbReference>
<keyword evidence="8" id="KW-0694">RNA-binding</keyword>
<dbReference type="GO" id="GO:0006396">
    <property type="term" value="P:RNA processing"/>
    <property type="evidence" value="ECO:0007669"/>
    <property type="project" value="InterPro"/>
</dbReference>
<comment type="caution">
    <text evidence="13">The sequence shown here is derived from an EMBL/GenBank/DDBJ whole genome shotgun (WGS) entry which is preliminary data.</text>
</comment>
<dbReference type="PANTHER" id="PTHR14950">
    <property type="entry name" value="DICER-RELATED"/>
    <property type="match status" value="1"/>
</dbReference>
<proteinExistence type="inferred from homology"/>
<dbReference type="Proteomes" id="UP000738359">
    <property type="component" value="Unassembled WGS sequence"/>
</dbReference>
<sequence length="1372" mass="153515">MNVDSYDSAMWESIFQENEVIVLTGQILCNVLQHAYLKIRNTLDAKIVTARYDDVLAFANRPSERVVIFENPLDPGTPRIQTSLTAAQLAICDVLEGLCEQDKKFKPILGSFKYAMDALGPWCAALIWKHAIEDLKGEFLDATGHNRERRLQAVATMESIVAGMEKPQLDADLSMFTDKVQKMVEILRETSAKDGFCGILFVERRPAAHVLCDFLDECRRFETDLGLGTIRPAVLTGHGSKGDISRHMMQLKEQRRILEGFRRGRFNLLVATDVAEEGLDIDRCRLVIRFDVKTTLISHIQSRGRARDRNSEYIVMQQRNDPNHLQMISQKENDMRKWCNGLPIEQLIPFHSSSMEYDDDGDDDDGDDFGPGQMHELAGVETKYIVETGARVTFASAVALVHQYCSSLPGDSYTRLAPEFEMLPDIIPGKWRCLLTMPTNAPFASLLSEPFSKKGWAKRAVAFQACKTLHQLGALSDRMLPHPKRVYLGDALDEVEMASASDRNNMDNSTSLRDYPIQQPQFWSKTIVIPTLSYSTLTSDPAFREQDIVQLYMTMFSLRPEEYLSLAGAEAGQRATIRDRSLCLLTSQPLPIPLSPIELFFNGEPRHVDLGTTSQPVEFTVQQICELHQYQELLFSTILRNPVNMGSLHTGVRHVISPLRSDLDLENAIRNGLPPDQWIDWAEVRASITTPKISSLRPNDVAWDRLQDMVLFEKAQAGRLYYATAFRDDLSPNSLIPTLVSGSREEEVCQESMSFAEFYRTKRHCDIQDLTQPLIEVERVPRIENLLQPSKKQPRAARANHARFLVPELCFRVPVAASALHSARWMISALDRVDGLLKTMECLQELGLTTISPHLMLEALTASSAQYAMNYQRLELLGDTFLKFLVSVDLFIRFPLLDEGRLSVKREARVCNSHLFKRACYWHLDRFLIRIPPINTHFNAAPHTPVATSSTELSMDQDIHHTDQKCLSTGQITSSQSFWEISKKTMADLAESTLGAAFLTGGFNLGFAAGEVLLGPLAGIACWDDFAKAYQLQNGHKSNTHPDDDDFVPADGLGDLRKVERAIGYTFSHPRLLAEAFTHATFPKPETPCYQRLEFLGDAVLDMLVTDYWARRYPVSGPGTLHLIKSASINNQILGVLAIHLGLHRHILHASPSLGNDIRRAVQTLQDRELDADAEGDAFLSGDNHHGHKEHLVGEYWDDLDFTKVLGDVLESVVGAIYVDSGWDYSIVQDFFQRAILPTLQKHLSIETLKSHPVTALTHRVQEAGCRQFSLKNVAADPAVVAAAAAVVPPDTEMTPAATASQDDESSWRSWRENVIPAPAPVCAILIHGQTVVTATDSTIRAARKQAAKLVLASMDANPEWLDKYCTCAAGS</sequence>
<evidence type="ECO:0000256" key="6">
    <source>
        <dbReference type="ARBA" id="ARBA00022840"/>
    </source>
</evidence>
<dbReference type="GO" id="GO:0004525">
    <property type="term" value="F:ribonuclease III activity"/>
    <property type="evidence" value="ECO:0007669"/>
    <property type="project" value="InterPro"/>
</dbReference>
<evidence type="ECO:0000259" key="12">
    <source>
        <dbReference type="PROSITE" id="PS51327"/>
    </source>
</evidence>
<dbReference type="SMART" id="SM00535">
    <property type="entry name" value="RIBOc"/>
    <property type="match status" value="2"/>
</dbReference>
<dbReference type="CDD" id="cd00593">
    <property type="entry name" value="RIBOc"/>
    <property type="match status" value="2"/>
</dbReference>
<keyword evidence="5" id="KW-0347">Helicase</keyword>
<evidence type="ECO:0000259" key="10">
    <source>
        <dbReference type="PROSITE" id="PS50821"/>
    </source>
</evidence>
<evidence type="ECO:0000256" key="7">
    <source>
        <dbReference type="ARBA" id="ARBA00035116"/>
    </source>
</evidence>
<keyword evidence="3" id="KW-0547">Nucleotide-binding</keyword>
<dbReference type="PROSITE" id="PS00517">
    <property type="entry name" value="RNASE_3_1"/>
    <property type="match status" value="1"/>
</dbReference>
<dbReference type="InterPro" id="IPR001650">
    <property type="entry name" value="Helicase_C-like"/>
</dbReference>
<dbReference type="PROSITE" id="PS51194">
    <property type="entry name" value="HELICASE_CTER"/>
    <property type="match status" value="1"/>
</dbReference>
<dbReference type="PROSITE" id="PS50821">
    <property type="entry name" value="PAZ"/>
    <property type="match status" value="1"/>
</dbReference>
<dbReference type="Gene3D" id="3.30.160.380">
    <property type="entry name" value="Dicer dimerisation domain"/>
    <property type="match status" value="1"/>
</dbReference>
<dbReference type="SUPFAM" id="SSF52540">
    <property type="entry name" value="P-loop containing nucleoside triphosphate hydrolases"/>
    <property type="match status" value="1"/>
</dbReference>
<keyword evidence="4" id="KW-0378">Hydrolase</keyword>